<dbReference type="PANTHER" id="PTHR30429:SF0">
    <property type="entry name" value="METHIONINE-BINDING LIPOPROTEIN METQ"/>
    <property type="match status" value="1"/>
</dbReference>
<evidence type="ECO:0000256" key="2">
    <source>
        <dbReference type="ARBA" id="ARBA00022729"/>
    </source>
</evidence>
<evidence type="ECO:0000256" key="3">
    <source>
        <dbReference type="ARBA" id="ARBA00023136"/>
    </source>
</evidence>
<comment type="caution">
    <text evidence="9">The sequence shown here is derived from an EMBL/GenBank/DDBJ whole genome shotgun (WGS) entry which is preliminary data.</text>
</comment>
<dbReference type="CDD" id="cd13597">
    <property type="entry name" value="PBP2_lipoprotein_Tp32"/>
    <property type="match status" value="1"/>
</dbReference>
<evidence type="ECO:0000256" key="5">
    <source>
        <dbReference type="ARBA" id="ARBA00023288"/>
    </source>
</evidence>
<dbReference type="EMBL" id="CAACYI010000001">
    <property type="protein sequence ID" value="VFB15581.1"/>
    <property type="molecule type" value="Genomic_DNA"/>
</dbReference>
<keyword evidence="5 6" id="KW-0449">Lipoprotein</keyword>
<dbReference type="PIRSF" id="PIRSF002854">
    <property type="entry name" value="MetQ"/>
    <property type="match status" value="1"/>
</dbReference>
<feature type="signal peptide" evidence="8">
    <location>
        <begin position="1"/>
        <end position="26"/>
    </location>
</feature>
<protein>
    <recommendedName>
        <fullName evidence="6">Lipoprotein</fullName>
    </recommendedName>
</protein>
<evidence type="ECO:0000256" key="7">
    <source>
        <dbReference type="PIRSR" id="PIRSR002854-1"/>
    </source>
</evidence>
<evidence type="ECO:0000313" key="9">
    <source>
        <dbReference type="EMBL" id="VFB15581.1"/>
    </source>
</evidence>
<evidence type="ECO:0000313" key="10">
    <source>
        <dbReference type="Proteomes" id="UP000377798"/>
    </source>
</evidence>
<evidence type="ECO:0000256" key="6">
    <source>
        <dbReference type="PIRNR" id="PIRNR002854"/>
    </source>
</evidence>
<dbReference type="PROSITE" id="PS51257">
    <property type="entry name" value="PROKAR_LIPOPROTEIN"/>
    <property type="match status" value="1"/>
</dbReference>
<name>A0A8H2QR84_9FIRM</name>
<dbReference type="GO" id="GO:0016020">
    <property type="term" value="C:membrane"/>
    <property type="evidence" value="ECO:0007669"/>
    <property type="project" value="UniProtKB-SubCell"/>
</dbReference>
<keyword evidence="3" id="KW-0472">Membrane</keyword>
<accession>A0A8H2QR84</accession>
<feature type="chain" id="PRO_5034315754" description="Lipoprotein" evidence="8">
    <location>
        <begin position="27"/>
        <end position="272"/>
    </location>
</feature>
<organism evidence="9 10">
    <name type="scientific">Urinicoccus massiliensis</name>
    <dbReference type="NCBI Taxonomy" id="1723382"/>
    <lineage>
        <taxon>Bacteria</taxon>
        <taxon>Bacillati</taxon>
        <taxon>Bacillota</taxon>
        <taxon>Tissierellia</taxon>
        <taxon>Tissierellales</taxon>
        <taxon>Peptoniphilaceae</taxon>
        <taxon>Urinicoccus</taxon>
    </lineage>
</organism>
<proteinExistence type="inferred from homology"/>
<dbReference type="AlphaFoldDB" id="A0A8H2QR84"/>
<dbReference type="RefSeq" id="WP_131747932.1">
    <property type="nucleotide sequence ID" value="NZ_CAACYI010000001.1"/>
</dbReference>
<sequence>MKKMKKFILASLLSCLVLLSACGQKASPDQGAGDNKIRLGVSPVPHEEIIKALEPEFKKAGLDVEVTTFDDYVMPNLALDQGDLDANFFQHAPYLDDFIKERGVKLANLGAVHLEPIGFYSAKYKSVDELKDGDEILIPNDATNGGRALILLEKAGVIKLNDPSNLAVTEKDITENPKNLKFTALDAPSIPRSYKEVAGAVINSNYALGAGLDPTKDSLLTEDKDSPYANIIAVRQGEEGQEKFKKFMEVLHSDACRKFIEDTYKGAVIPAF</sequence>
<comment type="subcellular location">
    <subcellularLocation>
        <location evidence="1">Membrane</location>
        <topology evidence="1">Lipid-anchor</topology>
    </subcellularLocation>
</comment>
<dbReference type="InterPro" id="IPR004872">
    <property type="entry name" value="Lipoprotein_NlpA"/>
</dbReference>
<reference evidence="9 10" key="1">
    <citation type="submission" date="2019-02" db="EMBL/GenBank/DDBJ databases">
        <authorList>
            <consortium name="Pathogen Informatics"/>
        </authorList>
    </citation>
    <scope>NUCLEOTIDE SEQUENCE [LARGE SCALE GENOMIC DNA]</scope>
    <source>
        <strain evidence="9 10">3012STDY7089603</strain>
    </source>
</reference>
<dbReference type="Gene3D" id="3.40.190.10">
    <property type="entry name" value="Periplasmic binding protein-like II"/>
    <property type="match status" value="2"/>
</dbReference>
<dbReference type="Proteomes" id="UP000377798">
    <property type="component" value="Unassembled WGS sequence"/>
</dbReference>
<evidence type="ECO:0000256" key="1">
    <source>
        <dbReference type="ARBA" id="ARBA00004635"/>
    </source>
</evidence>
<evidence type="ECO:0000256" key="8">
    <source>
        <dbReference type="SAM" id="SignalP"/>
    </source>
</evidence>
<gene>
    <name evidence="9" type="primary">metQ</name>
    <name evidence="9" type="ORF">NCTC13150_00080</name>
</gene>
<dbReference type="SUPFAM" id="SSF53850">
    <property type="entry name" value="Periplasmic binding protein-like II"/>
    <property type="match status" value="1"/>
</dbReference>
<keyword evidence="4" id="KW-0564">Palmitate</keyword>
<dbReference type="Pfam" id="PF03180">
    <property type="entry name" value="Lipoprotein_9"/>
    <property type="match status" value="1"/>
</dbReference>
<keyword evidence="10" id="KW-1185">Reference proteome</keyword>
<keyword evidence="2 8" id="KW-0732">Signal</keyword>
<dbReference type="PANTHER" id="PTHR30429">
    <property type="entry name" value="D-METHIONINE-BINDING LIPOPROTEIN METQ"/>
    <property type="match status" value="1"/>
</dbReference>
<evidence type="ECO:0000256" key="4">
    <source>
        <dbReference type="ARBA" id="ARBA00023139"/>
    </source>
</evidence>
<comment type="similarity">
    <text evidence="6">Belongs to the nlpA lipoprotein family.</text>
</comment>
<feature type="lipid moiety-binding region" description="S-diacylglycerol cysteine" evidence="7">
    <location>
        <position position="22"/>
    </location>
</feature>